<dbReference type="Gene3D" id="1.10.8.10">
    <property type="entry name" value="DNA helicase RuvA subunit, C-terminal domain"/>
    <property type="match status" value="1"/>
</dbReference>
<name>A0AAN9BRI7_9CAEN</name>
<keyword evidence="3" id="KW-1185">Reference proteome</keyword>
<evidence type="ECO:0000259" key="1">
    <source>
        <dbReference type="PROSITE" id="PS50030"/>
    </source>
</evidence>
<dbReference type="PROSITE" id="PS50030">
    <property type="entry name" value="UBA"/>
    <property type="match status" value="1"/>
</dbReference>
<protein>
    <recommendedName>
        <fullName evidence="1">UBA domain-containing protein</fullName>
    </recommendedName>
</protein>
<gene>
    <name evidence="2" type="ORF">V1264_014188</name>
</gene>
<dbReference type="InterPro" id="IPR009060">
    <property type="entry name" value="UBA-like_sf"/>
</dbReference>
<sequence>MTGLCLCDNDRIVAGKPGYAASGAQPPTRTLTVDDMIAAVTSMGFELEDAQDAMRYGKMSTQEAVDWILAGKPGYAASGPQPPTRKLVSQVFAVYTQSALALGTPVIIV</sequence>
<feature type="domain" description="UBA" evidence="1">
    <location>
        <begin position="32"/>
        <end position="71"/>
    </location>
</feature>
<reference evidence="2 3" key="1">
    <citation type="submission" date="2024-02" db="EMBL/GenBank/DDBJ databases">
        <title>Chromosome-scale genome assembly of the rough periwinkle Littorina saxatilis.</title>
        <authorList>
            <person name="De Jode A."/>
            <person name="Faria R."/>
            <person name="Formenti G."/>
            <person name="Sims Y."/>
            <person name="Smith T.P."/>
            <person name="Tracey A."/>
            <person name="Wood J.M.D."/>
            <person name="Zagrodzka Z.B."/>
            <person name="Johannesson K."/>
            <person name="Butlin R.K."/>
            <person name="Leder E.H."/>
        </authorList>
    </citation>
    <scope>NUCLEOTIDE SEQUENCE [LARGE SCALE GENOMIC DNA]</scope>
    <source>
        <strain evidence="2">Snail1</strain>
        <tissue evidence="2">Muscle</tissue>
    </source>
</reference>
<dbReference type="Proteomes" id="UP001374579">
    <property type="component" value="Unassembled WGS sequence"/>
</dbReference>
<dbReference type="InterPro" id="IPR015940">
    <property type="entry name" value="UBA"/>
</dbReference>
<dbReference type="SUPFAM" id="SSF46934">
    <property type="entry name" value="UBA-like"/>
    <property type="match status" value="1"/>
</dbReference>
<dbReference type="AlphaFoldDB" id="A0AAN9BRI7"/>
<evidence type="ECO:0000313" key="3">
    <source>
        <dbReference type="Proteomes" id="UP001374579"/>
    </source>
</evidence>
<organism evidence="2 3">
    <name type="scientific">Littorina saxatilis</name>
    <dbReference type="NCBI Taxonomy" id="31220"/>
    <lineage>
        <taxon>Eukaryota</taxon>
        <taxon>Metazoa</taxon>
        <taxon>Spiralia</taxon>
        <taxon>Lophotrochozoa</taxon>
        <taxon>Mollusca</taxon>
        <taxon>Gastropoda</taxon>
        <taxon>Caenogastropoda</taxon>
        <taxon>Littorinimorpha</taxon>
        <taxon>Littorinoidea</taxon>
        <taxon>Littorinidae</taxon>
        <taxon>Littorina</taxon>
    </lineage>
</organism>
<dbReference type="EMBL" id="JBAMIC010000003">
    <property type="protein sequence ID" value="KAK7110292.1"/>
    <property type="molecule type" value="Genomic_DNA"/>
</dbReference>
<comment type="caution">
    <text evidence="2">The sequence shown here is derived from an EMBL/GenBank/DDBJ whole genome shotgun (WGS) entry which is preliminary data.</text>
</comment>
<proteinExistence type="predicted"/>
<evidence type="ECO:0000313" key="2">
    <source>
        <dbReference type="EMBL" id="KAK7110292.1"/>
    </source>
</evidence>
<accession>A0AAN9BRI7</accession>